<feature type="transmembrane region" description="Helical" evidence="1">
    <location>
        <begin position="127"/>
        <end position="155"/>
    </location>
</feature>
<protein>
    <submittedName>
        <fullName evidence="2">Uncharacterized protein</fullName>
    </submittedName>
</protein>
<evidence type="ECO:0000313" key="3">
    <source>
        <dbReference type="Proteomes" id="UP000319257"/>
    </source>
</evidence>
<feature type="transmembrane region" description="Helical" evidence="1">
    <location>
        <begin position="205"/>
        <end position="223"/>
    </location>
</feature>
<evidence type="ECO:0000313" key="2">
    <source>
        <dbReference type="EMBL" id="TPX16071.1"/>
    </source>
</evidence>
<dbReference type="GeneID" id="41971513"/>
<feature type="transmembrane region" description="Helical" evidence="1">
    <location>
        <begin position="175"/>
        <end position="193"/>
    </location>
</feature>
<organism evidence="2 3">
    <name type="scientific">Thyridium curvatum</name>
    <dbReference type="NCBI Taxonomy" id="1093900"/>
    <lineage>
        <taxon>Eukaryota</taxon>
        <taxon>Fungi</taxon>
        <taxon>Dikarya</taxon>
        <taxon>Ascomycota</taxon>
        <taxon>Pezizomycotina</taxon>
        <taxon>Sordariomycetes</taxon>
        <taxon>Sordariomycetidae</taxon>
        <taxon>Thyridiales</taxon>
        <taxon>Thyridiaceae</taxon>
        <taxon>Thyridium</taxon>
    </lineage>
</organism>
<dbReference type="STRING" id="1093900.A0A507BGF9"/>
<sequence length="376" mass="41651">MSCNEYWLGRSVPKLSVAILVGLLVFGIDNTFGQLSRNGFSEYISSTLAGHGPQYLPDTGDVLVTRYVGIPFIDRLCIRANILLSGFATQLHPEVTLYCLSHCGDLVAGCLLLVIESHRKGNAHHVLSLTGLWLTLIILFDFASITPIFAIIHLLKMSRSRDLSSAVHLNDPFKLVAVVPALFPGLILPLILTVSPFRDASFRQWLTALCMLFPLYLGFWQFLAAKVLRRMHAGQYVGARQAEIDSAALRIVYDFALGIATFTQILSYAILYVTRLSFARVYIPAVPHQVDPWASGAQIMHEFYKYDHLVGSLVGVVWAATLLGGFCPDAFAKGQRARTVMHMAGRTLISGPVGVTLWLMRQRDESVLAEELARME</sequence>
<feature type="transmembrane region" description="Helical" evidence="1">
    <location>
        <begin position="12"/>
        <end position="28"/>
    </location>
</feature>
<accession>A0A507BGF9</accession>
<dbReference type="EMBL" id="SKBQ01000019">
    <property type="protein sequence ID" value="TPX16071.1"/>
    <property type="molecule type" value="Genomic_DNA"/>
</dbReference>
<feature type="transmembrane region" description="Helical" evidence="1">
    <location>
        <begin position="309"/>
        <end position="331"/>
    </location>
</feature>
<proteinExistence type="predicted"/>
<name>A0A507BGF9_9PEZI</name>
<reference evidence="2 3" key="1">
    <citation type="submission" date="2019-06" db="EMBL/GenBank/DDBJ databases">
        <title>Draft genome sequence of the filamentous fungus Phialemoniopsis curvata isolated from diesel fuel.</title>
        <authorList>
            <person name="Varaljay V.A."/>
            <person name="Lyon W.J."/>
            <person name="Crouch A.L."/>
            <person name="Drake C.E."/>
            <person name="Hollomon J.M."/>
            <person name="Nadeau L.J."/>
            <person name="Nunn H.S."/>
            <person name="Stevenson B.S."/>
            <person name="Bojanowski C.L."/>
            <person name="Crookes-Goodson W.J."/>
        </authorList>
    </citation>
    <scope>NUCLEOTIDE SEQUENCE [LARGE SCALE GENOMIC DNA]</scope>
    <source>
        <strain evidence="2 3">D216</strain>
    </source>
</reference>
<comment type="caution">
    <text evidence="2">The sequence shown here is derived from an EMBL/GenBank/DDBJ whole genome shotgun (WGS) entry which is preliminary data.</text>
</comment>
<dbReference type="AlphaFoldDB" id="A0A507BGF9"/>
<feature type="transmembrane region" description="Helical" evidence="1">
    <location>
        <begin position="255"/>
        <end position="273"/>
    </location>
</feature>
<keyword evidence="3" id="KW-1185">Reference proteome</keyword>
<keyword evidence="1" id="KW-0472">Membrane</keyword>
<dbReference type="RefSeq" id="XP_030997782.1">
    <property type="nucleotide sequence ID" value="XM_031138435.1"/>
</dbReference>
<dbReference type="OrthoDB" id="72269at2759"/>
<keyword evidence="1" id="KW-1133">Transmembrane helix</keyword>
<dbReference type="InParanoid" id="A0A507BGF9"/>
<dbReference type="Proteomes" id="UP000319257">
    <property type="component" value="Unassembled WGS sequence"/>
</dbReference>
<gene>
    <name evidence="2" type="ORF">E0L32_004066</name>
</gene>
<evidence type="ECO:0000256" key="1">
    <source>
        <dbReference type="SAM" id="Phobius"/>
    </source>
</evidence>
<keyword evidence="1" id="KW-0812">Transmembrane</keyword>